<evidence type="ECO:0000256" key="1">
    <source>
        <dbReference type="ARBA" id="ARBA00004377"/>
    </source>
</evidence>
<dbReference type="SUPFAM" id="SSF103054">
    <property type="entry name" value="General secretion pathway protein M, EpsM"/>
    <property type="match status" value="1"/>
</dbReference>
<evidence type="ECO:0000313" key="13">
    <source>
        <dbReference type="Proteomes" id="UP000285123"/>
    </source>
</evidence>
<evidence type="ECO:0000256" key="6">
    <source>
        <dbReference type="ARBA" id="ARBA00022692"/>
    </source>
</evidence>
<dbReference type="OrthoDB" id="6624834at2"/>
<evidence type="ECO:0000256" key="2">
    <source>
        <dbReference type="ARBA" id="ARBA00010637"/>
    </source>
</evidence>
<evidence type="ECO:0000256" key="7">
    <source>
        <dbReference type="ARBA" id="ARBA00022927"/>
    </source>
</evidence>
<evidence type="ECO:0000256" key="9">
    <source>
        <dbReference type="ARBA" id="ARBA00023136"/>
    </source>
</evidence>
<evidence type="ECO:0000256" key="8">
    <source>
        <dbReference type="ARBA" id="ARBA00022989"/>
    </source>
</evidence>
<keyword evidence="3 10" id="KW-0813">Transport</keyword>
<comment type="function">
    <text evidence="10">Inner membrane component of the type II secretion system required for the energy-dependent secretion of extracellular factors such as proteases and toxins from the periplasm.</text>
</comment>
<dbReference type="RefSeq" id="WP_123591845.1">
    <property type="nucleotide sequence ID" value="NZ_AYKF01000102.1"/>
</dbReference>
<dbReference type="GO" id="GO:0005886">
    <property type="term" value="C:plasma membrane"/>
    <property type="evidence" value="ECO:0007669"/>
    <property type="project" value="UniProtKB-SubCell"/>
</dbReference>
<keyword evidence="9 10" id="KW-0472">Membrane</keyword>
<keyword evidence="6 11" id="KW-0812">Transmembrane</keyword>
<name>A0A423PL53_9GAMM</name>
<dbReference type="EMBL" id="AYKF01000102">
    <property type="protein sequence ID" value="ROO26330.1"/>
    <property type="molecule type" value="Genomic_DNA"/>
</dbReference>
<keyword evidence="4 10" id="KW-1003">Cell membrane</keyword>
<dbReference type="InterPro" id="IPR007690">
    <property type="entry name" value="T2SS_GspM"/>
</dbReference>
<dbReference type="GO" id="GO:0015628">
    <property type="term" value="P:protein secretion by the type II secretion system"/>
    <property type="evidence" value="ECO:0007669"/>
    <property type="project" value="InterPro"/>
</dbReference>
<organism evidence="12 13">
    <name type="scientific">Salinisphaera orenii YIM 95161</name>
    <dbReference type="NCBI Taxonomy" id="1051139"/>
    <lineage>
        <taxon>Bacteria</taxon>
        <taxon>Pseudomonadati</taxon>
        <taxon>Pseudomonadota</taxon>
        <taxon>Gammaproteobacteria</taxon>
        <taxon>Salinisphaerales</taxon>
        <taxon>Salinisphaeraceae</taxon>
        <taxon>Salinisphaera</taxon>
    </lineage>
</organism>
<dbReference type="InterPro" id="IPR023229">
    <property type="entry name" value="T2SS_M_periplasmic_sf"/>
</dbReference>
<dbReference type="AlphaFoldDB" id="A0A423PL53"/>
<evidence type="ECO:0000313" key="12">
    <source>
        <dbReference type="EMBL" id="ROO26330.1"/>
    </source>
</evidence>
<comment type="similarity">
    <text evidence="2 10">Belongs to the GSP M family.</text>
</comment>
<dbReference type="Pfam" id="PF04612">
    <property type="entry name" value="T2SSM"/>
    <property type="match status" value="1"/>
</dbReference>
<accession>A0A423PL53</accession>
<keyword evidence="7 10" id="KW-0653">Protein transport</keyword>
<evidence type="ECO:0000256" key="10">
    <source>
        <dbReference type="PIRNR" id="PIRNR006291"/>
    </source>
</evidence>
<dbReference type="PIRSF" id="PIRSF006291">
    <property type="entry name" value="GspM"/>
    <property type="match status" value="1"/>
</dbReference>
<evidence type="ECO:0000256" key="11">
    <source>
        <dbReference type="SAM" id="Phobius"/>
    </source>
</evidence>
<evidence type="ECO:0000256" key="5">
    <source>
        <dbReference type="ARBA" id="ARBA00022519"/>
    </source>
</evidence>
<dbReference type="Gene3D" id="3.30.1360.100">
    <property type="entry name" value="General secretion pathway protein M, EpsM"/>
    <property type="match status" value="1"/>
</dbReference>
<gene>
    <name evidence="12" type="ORF">SAHL_13025</name>
</gene>
<feature type="transmembrane region" description="Helical" evidence="11">
    <location>
        <begin position="17"/>
        <end position="39"/>
    </location>
</feature>
<keyword evidence="8 11" id="KW-1133">Transmembrane helix</keyword>
<protein>
    <recommendedName>
        <fullName evidence="10">Type II secretion system protein M</fullName>
        <shortName evidence="10">T2SS protein M</shortName>
    </recommendedName>
    <alternativeName>
        <fullName evidence="10">General secretion pathway protein M</fullName>
    </alternativeName>
</protein>
<comment type="caution">
    <text evidence="12">The sequence shown here is derived from an EMBL/GenBank/DDBJ whole genome shotgun (WGS) entry which is preliminary data.</text>
</comment>
<dbReference type="GO" id="GO:0015627">
    <property type="term" value="C:type II protein secretion system complex"/>
    <property type="evidence" value="ECO:0007669"/>
    <property type="project" value="InterPro"/>
</dbReference>
<keyword evidence="5 10" id="KW-0997">Cell inner membrane</keyword>
<proteinExistence type="inferred from homology"/>
<evidence type="ECO:0000256" key="4">
    <source>
        <dbReference type="ARBA" id="ARBA00022475"/>
    </source>
</evidence>
<reference evidence="12 13" key="1">
    <citation type="submission" date="2013-10" db="EMBL/GenBank/DDBJ databases">
        <title>Salinisphaera halophila YIM 95161 Genome Sequencing.</title>
        <authorList>
            <person name="Lai Q."/>
            <person name="Li C."/>
            <person name="Shao Z."/>
        </authorList>
    </citation>
    <scope>NUCLEOTIDE SEQUENCE [LARGE SCALE GENOMIC DNA]</scope>
    <source>
        <strain evidence="12 13">YIM 95161</strain>
    </source>
</reference>
<evidence type="ECO:0000256" key="3">
    <source>
        <dbReference type="ARBA" id="ARBA00022448"/>
    </source>
</evidence>
<comment type="subcellular location">
    <subcellularLocation>
        <location evidence="1">Cell inner membrane</location>
        <topology evidence="1">Single-pass membrane protein</topology>
    </subcellularLocation>
</comment>
<dbReference type="Proteomes" id="UP000285123">
    <property type="component" value="Unassembled WGS sequence"/>
</dbReference>
<sequence>MNAVKQWYDSLAPRERIAVIAGAIAVVLALFWFGIWQPLNQSVADRRQRVNVAAEQARWMLGIREEARLLQSDNSQRSIQGRNESLLSIVDATSRENGLADAVQRIQPDDDDQATVNLDAANFNQMLFWLRSLQRDYGVSTRQITVTPDEDAGTVQARITLARSDA</sequence>